<sequence length="132" mass="15058">MVKVHEQEKTFYLAADGWIPIAGHEITIGKHRFCATPNGDAFQTVIIISEVTSGAKLTAIKLDFFDLIVMDDKSKYMEFLRLKARKLADLLSNRKDLDDQIEKMKLLAISKFGPKPPTEIIDFEEELDRMAQ</sequence>
<gene>
    <name evidence="1" type="ORF">QT711_11365</name>
</gene>
<reference evidence="1 2" key="1">
    <citation type="submission" date="2023-06" db="EMBL/GenBank/DDBJ databases">
        <title>Sporosarcina sp. nov., isolated from Korean traditional fermented seafood 'Jeotgal'.</title>
        <authorList>
            <person name="Yang A.I."/>
            <person name="Shin N.-R."/>
        </authorList>
    </citation>
    <scope>NUCLEOTIDE SEQUENCE [LARGE SCALE GENOMIC DNA]</scope>
    <source>
        <strain evidence="1 2">KCTC13119</strain>
    </source>
</reference>
<organism evidence="1 2">
    <name type="scientific">Sporosarcina saromensis</name>
    <dbReference type="NCBI Taxonomy" id="359365"/>
    <lineage>
        <taxon>Bacteria</taxon>
        <taxon>Bacillati</taxon>
        <taxon>Bacillota</taxon>
        <taxon>Bacilli</taxon>
        <taxon>Bacillales</taxon>
        <taxon>Caryophanaceae</taxon>
        <taxon>Sporosarcina</taxon>
    </lineage>
</organism>
<keyword evidence="2" id="KW-1185">Reference proteome</keyword>
<proteinExistence type="predicted"/>
<protein>
    <submittedName>
        <fullName evidence="1">Uncharacterized protein</fullName>
    </submittedName>
</protein>
<evidence type="ECO:0000313" key="2">
    <source>
        <dbReference type="Proteomes" id="UP001282284"/>
    </source>
</evidence>
<dbReference type="EMBL" id="JAUBDI010000010">
    <property type="protein sequence ID" value="MDW0113787.1"/>
    <property type="molecule type" value="Genomic_DNA"/>
</dbReference>
<name>A0ABU4G9Y7_9BACL</name>
<dbReference type="Proteomes" id="UP001282284">
    <property type="component" value="Unassembled WGS sequence"/>
</dbReference>
<dbReference type="RefSeq" id="WP_317944355.1">
    <property type="nucleotide sequence ID" value="NZ_JAUBDI010000010.1"/>
</dbReference>
<accession>A0ABU4G9Y7</accession>
<comment type="caution">
    <text evidence="1">The sequence shown here is derived from an EMBL/GenBank/DDBJ whole genome shotgun (WGS) entry which is preliminary data.</text>
</comment>
<evidence type="ECO:0000313" key="1">
    <source>
        <dbReference type="EMBL" id="MDW0113787.1"/>
    </source>
</evidence>